<evidence type="ECO:0000313" key="3">
    <source>
        <dbReference type="Proteomes" id="UP000298111"/>
    </source>
</evidence>
<organism evidence="2 3">
    <name type="scientific">Streptomyces albus</name>
    <dbReference type="NCBI Taxonomy" id="1888"/>
    <lineage>
        <taxon>Bacteria</taxon>
        <taxon>Bacillati</taxon>
        <taxon>Actinomycetota</taxon>
        <taxon>Actinomycetes</taxon>
        <taxon>Kitasatosporales</taxon>
        <taxon>Streptomycetaceae</taxon>
        <taxon>Streptomyces</taxon>
    </lineage>
</organism>
<dbReference type="RefSeq" id="WP_107047477.1">
    <property type="nucleotide sequence ID" value="NZ_CP103060.1"/>
</dbReference>
<proteinExistence type="predicted"/>
<gene>
    <name evidence="2" type="ORF">D8771_26450</name>
</gene>
<feature type="region of interest" description="Disordered" evidence="1">
    <location>
        <begin position="35"/>
        <end position="57"/>
    </location>
</feature>
<reference evidence="2 3" key="1">
    <citation type="submission" date="2018-10" db="EMBL/GenBank/DDBJ databases">
        <title>Isolation of pseudouridimycin from Streptomyces albus DSM 40763.</title>
        <authorList>
            <person name="Rosenqvist P."/>
            <person name="Metsae-Ketelae M."/>
            <person name="Virta P."/>
        </authorList>
    </citation>
    <scope>NUCLEOTIDE SEQUENCE [LARGE SCALE GENOMIC DNA]</scope>
    <source>
        <strain evidence="2 3">DSM 40763</strain>
    </source>
</reference>
<dbReference type="EMBL" id="RCIY01000088">
    <property type="protein sequence ID" value="TGG78180.1"/>
    <property type="molecule type" value="Genomic_DNA"/>
</dbReference>
<dbReference type="AlphaFoldDB" id="A0A8H1QLK9"/>
<comment type="caution">
    <text evidence="2">The sequence shown here is derived from an EMBL/GenBank/DDBJ whole genome shotgun (WGS) entry which is preliminary data.</text>
</comment>
<accession>A0A8H1QLK9</accession>
<sequence length="461" mass="50771">MTDTSVVLENLVKPWHVQVASTSALAGAVADAAAKDDKERLEDGREPVRRKPELRRVPAGEVGQSVTVTPWEVLHTLGRATVLSRQGAGRGLAEHWGCLKYCQALEGSTGKYMKLSEEGLNPRRHYKTVQSGELGIGFALAVAERIVRKRYPGHGVSVVDADIALQAGWALVGKDVRRRDWVRQRPDFFLEAWHPGEPSKVVPLACKGTHGKTPYVYTQLASASAQVEAVHVGPWNETPVLVTSTELLGQGGITVHVLQTHGDGALVFAPDDPAADADQVLDDLNIYPDVRVPDPDGGEDQRASGFQVHPDQYAWFRRALARAEAAGLTGFTGGGELTAQYLTKRQGRRHFEGFTHAGTGIVQDVEIEIDGVTFVGTDHVFRLNGTRVEAFSGLAENLFRLLRDGRVEQYRREAHALRSSWRSARFEDDWDGPVSLREDGSIMVMSLLPETQRRRRAKKRS</sequence>
<evidence type="ECO:0000313" key="2">
    <source>
        <dbReference type="EMBL" id="TGG78180.1"/>
    </source>
</evidence>
<name>A0A8H1QLK9_9ACTN</name>
<dbReference type="GeneID" id="75181204"/>
<evidence type="ECO:0000256" key="1">
    <source>
        <dbReference type="SAM" id="MobiDB-lite"/>
    </source>
</evidence>
<protein>
    <submittedName>
        <fullName evidence="2">Uncharacterized protein</fullName>
    </submittedName>
</protein>
<dbReference type="Proteomes" id="UP000298111">
    <property type="component" value="Unassembled WGS sequence"/>
</dbReference>